<proteinExistence type="predicted"/>
<dbReference type="Proteomes" id="UP000447355">
    <property type="component" value="Unassembled WGS sequence"/>
</dbReference>
<evidence type="ECO:0000313" key="2">
    <source>
        <dbReference type="EMBL" id="MYM92576.1"/>
    </source>
</evidence>
<sequence>MTNEVLREKYLSKIAVDIAEAKSKAKLNYRIAYAVYIIAFFGSLVGTLLPLLASGDTARKMGAVAALLPALALTAMTSFRFNRKSEWHYKRVASLQEIERQIDIKPVEQLEALIDWWNKAERDLNSRWLGFGELPGAPKETKKP</sequence>
<dbReference type="RefSeq" id="WP_161081837.1">
    <property type="nucleotide sequence ID" value="NZ_WWCX01000001.1"/>
</dbReference>
<accession>A0A845GH20</accession>
<organism evidence="2 3">
    <name type="scientific">Duganella vulcania</name>
    <dbReference type="NCBI Taxonomy" id="2692166"/>
    <lineage>
        <taxon>Bacteria</taxon>
        <taxon>Pseudomonadati</taxon>
        <taxon>Pseudomonadota</taxon>
        <taxon>Betaproteobacteria</taxon>
        <taxon>Burkholderiales</taxon>
        <taxon>Oxalobacteraceae</taxon>
        <taxon>Telluria group</taxon>
        <taxon>Duganella</taxon>
    </lineage>
</organism>
<protein>
    <recommendedName>
        <fullName evidence="4">DUF4231 domain-containing protein</fullName>
    </recommendedName>
</protein>
<gene>
    <name evidence="2" type="ORF">GTP90_01730</name>
</gene>
<comment type="caution">
    <text evidence="2">The sequence shown here is derived from an EMBL/GenBank/DDBJ whole genome shotgun (WGS) entry which is preliminary data.</text>
</comment>
<name>A0A845GH20_9BURK</name>
<dbReference type="EMBL" id="WWCX01000001">
    <property type="protein sequence ID" value="MYM92576.1"/>
    <property type="molecule type" value="Genomic_DNA"/>
</dbReference>
<dbReference type="AlphaFoldDB" id="A0A845GH20"/>
<evidence type="ECO:0000313" key="3">
    <source>
        <dbReference type="Proteomes" id="UP000447355"/>
    </source>
</evidence>
<keyword evidence="1" id="KW-0472">Membrane</keyword>
<feature type="transmembrane region" description="Helical" evidence="1">
    <location>
        <begin position="31"/>
        <end position="49"/>
    </location>
</feature>
<evidence type="ECO:0000256" key="1">
    <source>
        <dbReference type="SAM" id="Phobius"/>
    </source>
</evidence>
<keyword evidence="1" id="KW-0812">Transmembrane</keyword>
<feature type="transmembrane region" description="Helical" evidence="1">
    <location>
        <begin position="61"/>
        <end position="81"/>
    </location>
</feature>
<evidence type="ECO:0008006" key="4">
    <source>
        <dbReference type="Google" id="ProtNLM"/>
    </source>
</evidence>
<reference evidence="2" key="1">
    <citation type="submission" date="2019-12" db="EMBL/GenBank/DDBJ databases">
        <title>Novel species isolated from a subtropical stream in China.</title>
        <authorList>
            <person name="Lu H."/>
        </authorList>
    </citation>
    <scope>NUCLEOTIDE SEQUENCE [LARGE SCALE GENOMIC DNA]</scope>
    <source>
        <strain evidence="2">FT81W</strain>
    </source>
</reference>
<keyword evidence="1" id="KW-1133">Transmembrane helix</keyword>